<gene>
    <name evidence="2" type="ORF">EVAR_63319_1</name>
</gene>
<feature type="region of interest" description="Disordered" evidence="1">
    <location>
        <begin position="1"/>
        <end position="48"/>
    </location>
</feature>
<evidence type="ECO:0000313" key="3">
    <source>
        <dbReference type="Proteomes" id="UP000299102"/>
    </source>
</evidence>
<dbReference type="EMBL" id="BGZK01001312">
    <property type="protein sequence ID" value="GBP76972.1"/>
    <property type="molecule type" value="Genomic_DNA"/>
</dbReference>
<evidence type="ECO:0000313" key="2">
    <source>
        <dbReference type="EMBL" id="GBP76972.1"/>
    </source>
</evidence>
<sequence length="125" mass="13699">MTGEEEDMEWKSKSRSERNIENEAYSKGNRAGEPSENDRPPPPMHIRNTKEVTSILPLVPLMDILNARGVISVLSSVSENYISVGEWAVGLSFTGLLGSGQSDLSFTGRNATMEAATSRLHYLSV</sequence>
<keyword evidence="3" id="KW-1185">Reference proteome</keyword>
<dbReference type="Proteomes" id="UP000299102">
    <property type="component" value="Unassembled WGS sequence"/>
</dbReference>
<accession>A0A4C1YPZ4</accession>
<feature type="compositionally biased region" description="Basic and acidic residues" evidence="1">
    <location>
        <begin position="9"/>
        <end position="21"/>
    </location>
</feature>
<comment type="caution">
    <text evidence="2">The sequence shown here is derived from an EMBL/GenBank/DDBJ whole genome shotgun (WGS) entry which is preliminary data.</text>
</comment>
<proteinExistence type="predicted"/>
<name>A0A4C1YPZ4_EUMVA</name>
<evidence type="ECO:0000256" key="1">
    <source>
        <dbReference type="SAM" id="MobiDB-lite"/>
    </source>
</evidence>
<reference evidence="2 3" key="1">
    <citation type="journal article" date="2019" name="Commun. Biol.">
        <title>The bagworm genome reveals a unique fibroin gene that provides high tensile strength.</title>
        <authorList>
            <person name="Kono N."/>
            <person name="Nakamura H."/>
            <person name="Ohtoshi R."/>
            <person name="Tomita M."/>
            <person name="Numata K."/>
            <person name="Arakawa K."/>
        </authorList>
    </citation>
    <scope>NUCLEOTIDE SEQUENCE [LARGE SCALE GENOMIC DNA]</scope>
</reference>
<organism evidence="2 3">
    <name type="scientific">Eumeta variegata</name>
    <name type="common">Bagworm moth</name>
    <name type="synonym">Eumeta japonica</name>
    <dbReference type="NCBI Taxonomy" id="151549"/>
    <lineage>
        <taxon>Eukaryota</taxon>
        <taxon>Metazoa</taxon>
        <taxon>Ecdysozoa</taxon>
        <taxon>Arthropoda</taxon>
        <taxon>Hexapoda</taxon>
        <taxon>Insecta</taxon>
        <taxon>Pterygota</taxon>
        <taxon>Neoptera</taxon>
        <taxon>Endopterygota</taxon>
        <taxon>Lepidoptera</taxon>
        <taxon>Glossata</taxon>
        <taxon>Ditrysia</taxon>
        <taxon>Tineoidea</taxon>
        <taxon>Psychidae</taxon>
        <taxon>Oiketicinae</taxon>
        <taxon>Eumeta</taxon>
    </lineage>
</organism>
<protein>
    <submittedName>
        <fullName evidence="2">Uncharacterized protein</fullName>
    </submittedName>
</protein>
<dbReference type="AlphaFoldDB" id="A0A4C1YPZ4"/>